<evidence type="ECO:0000256" key="2">
    <source>
        <dbReference type="ARBA" id="ARBA00010835"/>
    </source>
</evidence>
<sequence length="360" mass="40698">MENTMYNSLLKIKEKYDEMQQLLNDPEVISDIKKYTRLNKEINSIEDIVVAFNKYLNAEMNLNNAKEVLMTEKDEDFIALAKSEIAESETIMEKLSDELKILILPKDENDNKDVIVEIRGAAGGDEANIFAGDLYRMYTKWCDQNNMKYKLLDSTTAEAGGFTLVTFSVTGEKPYSKLKFESGVHRVQRVPVTETKGRVHTSTATVTVMPEIDDTIEIEIKPEDIRVDVFRSSGNGGQSVNTTDSAVRITHLATNIVVSCQEGKSQIQNRELALRILKSKLYDLELQKKHEEESGYRKLAGSGARSEKIRTYNYPQDRVTDHRISFSTSLSPVIDGKLNPIIDALLTEEQNEKIKEAGLE</sequence>
<keyword evidence="6" id="KW-0963">Cytoplasm</keyword>
<comment type="subcellular location">
    <subcellularLocation>
        <location evidence="6">Cytoplasm</location>
    </subcellularLocation>
</comment>
<name>A0A1L4FT99_9BACT</name>
<evidence type="ECO:0000256" key="3">
    <source>
        <dbReference type="ARBA" id="ARBA00022481"/>
    </source>
</evidence>
<dbReference type="PANTHER" id="PTHR43804:SF7">
    <property type="entry name" value="LD18447P"/>
    <property type="match status" value="1"/>
</dbReference>
<keyword evidence="7" id="KW-0175">Coiled coil</keyword>
<keyword evidence="4 6" id="KW-0648">Protein biosynthesis</keyword>
<dbReference type="PROSITE" id="PS00745">
    <property type="entry name" value="RF_PROK_I"/>
    <property type="match status" value="1"/>
</dbReference>
<dbReference type="SMART" id="SM00937">
    <property type="entry name" value="PCRF"/>
    <property type="match status" value="1"/>
</dbReference>
<feature type="domain" description="Prokaryotic-type class I peptide chain release factors" evidence="8">
    <location>
        <begin position="231"/>
        <end position="247"/>
    </location>
</feature>
<dbReference type="Pfam" id="PF03462">
    <property type="entry name" value="PCRF"/>
    <property type="match status" value="1"/>
</dbReference>
<proteinExistence type="inferred from homology"/>
<comment type="function">
    <text evidence="1 6">Peptide chain release factor 1 directs the termination of translation in response to the peptide chain termination codons UAG and UAA.</text>
</comment>
<evidence type="ECO:0000256" key="7">
    <source>
        <dbReference type="SAM" id="Coils"/>
    </source>
</evidence>
<dbReference type="SUPFAM" id="SSF75620">
    <property type="entry name" value="Release factor"/>
    <property type="match status" value="1"/>
</dbReference>
<dbReference type="Gene3D" id="3.30.70.1660">
    <property type="match status" value="1"/>
</dbReference>
<dbReference type="PANTHER" id="PTHR43804">
    <property type="entry name" value="LD18447P"/>
    <property type="match status" value="1"/>
</dbReference>
<evidence type="ECO:0000256" key="1">
    <source>
        <dbReference type="ARBA" id="ARBA00002986"/>
    </source>
</evidence>
<reference evidence="10" key="1">
    <citation type="submission" date="2016-10" db="EMBL/GenBank/DDBJ databases">
        <authorList>
            <person name="Beylefeld A."/>
            <person name="Abolnik C."/>
        </authorList>
    </citation>
    <scope>NUCLEOTIDE SEQUENCE [LARGE SCALE GENOMIC DNA]</scope>
    <source>
        <strain evidence="10">B359_6</strain>
    </source>
</reference>
<comment type="PTM">
    <text evidence="6">Methylated by PrmC. Methylation increases the termination efficiency of RF1.</text>
</comment>
<dbReference type="InterPro" id="IPR050057">
    <property type="entry name" value="Prokaryotic/Mito_RF"/>
</dbReference>
<feature type="coiled-coil region" evidence="7">
    <location>
        <begin position="55"/>
        <end position="98"/>
    </location>
</feature>
<evidence type="ECO:0000313" key="9">
    <source>
        <dbReference type="EMBL" id="APJ38833.1"/>
    </source>
</evidence>
<dbReference type="NCBIfam" id="TIGR00019">
    <property type="entry name" value="prfA"/>
    <property type="match status" value="1"/>
</dbReference>
<dbReference type="Proteomes" id="UP000184322">
    <property type="component" value="Chromosome"/>
</dbReference>
<dbReference type="FunFam" id="3.30.160.20:FF:000004">
    <property type="entry name" value="Peptide chain release factor 1"/>
    <property type="match status" value="1"/>
</dbReference>
<organism evidence="9 10">
    <name type="scientific">Mycoplasmopsis pullorum</name>
    <dbReference type="NCBI Taxonomy" id="48003"/>
    <lineage>
        <taxon>Bacteria</taxon>
        <taxon>Bacillati</taxon>
        <taxon>Mycoplasmatota</taxon>
        <taxon>Mycoplasmoidales</taxon>
        <taxon>Metamycoplasmataceae</taxon>
        <taxon>Mycoplasmopsis</taxon>
    </lineage>
</organism>
<evidence type="ECO:0000256" key="5">
    <source>
        <dbReference type="ARBA" id="ARBA00050039"/>
    </source>
</evidence>
<evidence type="ECO:0000313" key="10">
    <source>
        <dbReference type="Proteomes" id="UP000184322"/>
    </source>
</evidence>
<evidence type="ECO:0000256" key="6">
    <source>
        <dbReference type="HAMAP-Rule" id="MF_00093"/>
    </source>
</evidence>
<dbReference type="Pfam" id="PF00472">
    <property type="entry name" value="RF-1"/>
    <property type="match status" value="1"/>
</dbReference>
<dbReference type="Gene3D" id="3.30.160.20">
    <property type="match status" value="1"/>
</dbReference>
<keyword evidence="10" id="KW-1185">Reference proteome</keyword>
<dbReference type="NCBIfam" id="NF001859">
    <property type="entry name" value="PRK00591.1"/>
    <property type="match status" value="1"/>
</dbReference>
<dbReference type="Gene3D" id="6.10.140.1950">
    <property type="match status" value="1"/>
</dbReference>
<protein>
    <recommendedName>
        <fullName evidence="5 6">Peptide chain release factor 1</fullName>
        <shortName evidence="6">RF-1</shortName>
    </recommendedName>
</protein>
<accession>A0A1L4FT99</accession>
<evidence type="ECO:0000259" key="8">
    <source>
        <dbReference type="PROSITE" id="PS00745"/>
    </source>
</evidence>
<dbReference type="RefSeq" id="WP_073372773.1">
    <property type="nucleotide sequence ID" value="NZ_CP017813.1"/>
</dbReference>
<dbReference type="EMBL" id="CP017813">
    <property type="protein sequence ID" value="APJ38833.1"/>
    <property type="molecule type" value="Genomic_DNA"/>
</dbReference>
<dbReference type="STRING" id="48003.BLA55_02950"/>
<evidence type="ECO:0000256" key="4">
    <source>
        <dbReference type="ARBA" id="ARBA00022917"/>
    </source>
</evidence>
<gene>
    <name evidence="6" type="primary">prfA</name>
    <name evidence="9" type="ORF">BLA55_02950</name>
</gene>
<dbReference type="InterPro" id="IPR045853">
    <property type="entry name" value="Pep_chain_release_fac_I_sf"/>
</dbReference>
<feature type="modified residue" description="N5-methylglutamine" evidence="6">
    <location>
        <position position="238"/>
    </location>
</feature>
<dbReference type="InterPro" id="IPR000352">
    <property type="entry name" value="Pep_chain_release_fac_I"/>
</dbReference>
<comment type="similarity">
    <text evidence="2 6">Belongs to the prokaryotic/mitochondrial release factor family.</text>
</comment>
<keyword evidence="3 6" id="KW-0488">Methylation</keyword>
<dbReference type="GO" id="GO:0016149">
    <property type="term" value="F:translation release factor activity, codon specific"/>
    <property type="evidence" value="ECO:0007669"/>
    <property type="project" value="UniProtKB-UniRule"/>
</dbReference>
<dbReference type="GO" id="GO:0005737">
    <property type="term" value="C:cytoplasm"/>
    <property type="evidence" value="ECO:0007669"/>
    <property type="project" value="UniProtKB-SubCell"/>
</dbReference>
<dbReference type="OrthoDB" id="9806673at2"/>
<dbReference type="InterPro" id="IPR004373">
    <property type="entry name" value="RF-1"/>
</dbReference>
<dbReference type="InterPro" id="IPR005139">
    <property type="entry name" value="PCRF"/>
</dbReference>
<dbReference type="KEGG" id="mpul:BLA55_02950"/>
<dbReference type="FunFam" id="3.30.70.1660:FF:000002">
    <property type="entry name" value="Peptide chain release factor 1"/>
    <property type="match status" value="1"/>
</dbReference>
<dbReference type="HAMAP" id="MF_00093">
    <property type="entry name" value="Rel_fac_1"/>
    <property type="match status" value="1"/>
</dbReference>
<dbReference type="AlphaFoldDB" id="A0A1L4FT99"/>